<reference evidence="1 2" key="1">
    <citation type="journal article" date="2007" name="PLoS Genet.">
        <title>Patterns and implications of gene gain and loss in the evolution of Prochlorococcus.</title>
        <authorList>
            <person name="Kettler G.C."/>
            <person name="Martiny A.C."/>
            <person name="Huang K."/>
            <person name="Zucker J."/>
            <person name="Coleman M.L."/>
            <person name="Rodrigue S."/>
            <person name="Chen F."/>
            <person name="Lapidus A."/>
            <person name="Ferriera S."/>
            <person name="Johnson J."/>
            <person name="Steglich C."/>
            <person name="Church G.M."/>
            <person name="Richardson P."/>
            <person name="Chisholm S.W."/>
        </authorList>
    </citation>
    <scope>NUCLEOTIDE SEQUENCE [LARGE SCALE GENOMIC DNA]</scope>
    <source>
        <strain evidence="1 2">MIT 9303</strain>
    </source>
</reference>
<proteinExistence type="predicted"/>
<protein>
    <submittedName>
        <fullName evidence="1">Uncharacterized protein</fullName>
    </submittedName>
</protein>
<gene>
    <name evidence="1" type="ordered locus">P9303_24491</name>
</gene>
<dbReference type="Proteomes" id="UP000002274">
    <property type="component" value="Chromosome"/>
</dbReference>
<dbReference type="AlphaFoldDB" id="A2CCH0"/>
<dbReference type="EMBL" id="CP000554">
    <property type="protein sequence ID" value="ABM79180.1"/>
    <property type="molecule type" value="Genomic_DNA"/>
</dbReference>
<name>A2CCH0_PROM3</name>
<accession>A2CCH0</accession>
<dbReference type="KEGG" id="pmf:P9303_24491"/>
<evidence type="ECO:0000313" key="1">
    <source>
        <dbReference type="EMBL" id="ABM79180.1"/>
    </source>
</evidence>
<dbReference type="HOGENOM" id="CLU_905733_0_0_3"/>
<evidence type="ECO:0000313" key="2">
    <source>
        <dbReference type="Proteomes" id="UP000002274"/>
    </source>
</evidence>
<dbReference type="BioCyc" id="PMAR59922:G1G80-2142-MONOMER"/>
<organism evidence="1 2">
    <name type="scientific">Prochlorococcus marinus (strain MIT 9303)</name>
    <dbReference type="NCBI Taxonomy" id="59922"/>
    <lineage>
        <taxon>Bacteria</taxon>
        <taxon>Bacillati</taxon>
        <taxon>Cyanobacteriota</taxon>
        <taxon>Cyanophyceae</taxon>
        <taxon>Synechococcales</taxon>
        <taxon>Prochlorococcaceae</taxon>
        <taxon>Prochlorococcus</taxon>
    </lineage>
</organism>
<sequence length="307" mass="33973">MITERVLWHDGYHDPAKDLFTAEKWPDYIDALVDTASSKRFDTVGITLMLDGSATVPADALTYLQEFVAKAEGSGLSVGLQFSPYYNKSLENIVTIISQLNNTKPLLLGVDAEDPPTMKAATAMDFVDNFKAALDEKNVNYSRISVWNAFGIKNNWEAPLLNVYEYYSQPDARTNNIFSSNVDNPKAAFKEFYDAILGPASYLDSPDKFGSPELGAPAFAISRDDSCCLGGSLDPSKSNPCGGKEIFGHWSWDNFDNFLDRYTNTFPDTEYLFVYQGDQLPCDWLFQNDPSSAGLICNGCSSSYASI</sequence>